<gene>
    <name evidence="13 16" type="primary">alaS</name>
    <name evidence="16" type="ORF">BN13_220019</name>
</gene>
<feature type="binding site" evidence="13">
    <location>
        <position position="688"/>
    </location>
    <ligand>
        <name>Zn(2+)</name>
        <dbReference type="ChEBI" id="CHEBI:29105"/>
    </ligand>
</feature>
<dbReference type="Pfam" id="PF02272">
    <property type="entry name" value="DHHA1"/>
    <property type="match status" value="1"/>
</dbReference>
<reference evidence="16 17" key="1">
    <citation type="journal article" date="2013" name="ISME J.">
        <title>A metabolic model for members of the genus Tetrasphaera involved in enhanced biological phosphorus removal.</title>
        <authorList>
            <person name="Kristiansen R."/>
            <person name="Nguyen H.T.T."/>
            <person name="Saunders A.M."/>
            <person name="Nielsen J.L."/>
            <person name="Wimmer R."/>
            <person name="Le V.Q."/>
            <person name="McIlroy S.J."/>
            <person name="Petrovski S."/>
            <person name="Seviour R.J."/>
            <person name="Calteau A."/>
            <person name="Nielsen K.L."/>
            <person name="Nielsen P.H."/>
        </authorList>
    </citation>
    <scope>NUCLEOTIDE SEQUENCE [LARGE SCALE GENOMIC DNA]</scope>
    <source>
        <strain evidence="16 17">Ben 74</strain>
    </source>
</reference>
<keyword evidence="9 13" id="KW-0648">Protein biosynthesis</keyword>
<comment type="caution">
    <text evidence="16">The sequence shown here is derived from an EMBL/GenBank/DDBJ whole genome shotgun (WGS) entry which is preliminary data.</text>
</comment>
<accession>A0A077M8E6</accession>
<evidence type="ECO:0000256" key="8">
    <source>
        <dbReference type="ARBA" id="ARBA00022884"/>
    </source>
</evidence>
<dbReference type="PANTHER" id="PTHR11777">
    <property type="entry name" value="ALANYL-TRNA SYNTHETASE"/>
    <property type="match status" value="1"/>
</dbReference>
<evidence type="ECO:0000256" key="10">
    <source>
        <dbReference type="ARBA" id="ARBA00023146"/>
    </source>
</evidence>
<evidence type="ECO:0000256" key="14">
    <source>
        <dbReference type="SAM" id="Coils"/>
    </source>
</evidence>
<dbReference type="GO" id="GO:0002161">
    <property type="term" value="F:aminoacyl-tRNA deacylase activity"/>
    <property type="evidence" value="ECO:0007669"/>
    <property type="project" value="TreeGrafter"/>
</dbReference>
<dbReference type="InterPro" id="IPR003156">
    <property type="entry name" value="DHHA1_dom"/>
</dbReference>
<evidence type="ECO:0000256" key="3">
    <source>
        <dbReference type="ARBA" id="ARBA00022598"/>
    </source>
</evidence>
<dbReference type="InterPro" id="IPR018163">
    <property type="entry name" value="Thr/Ala-tRNA-synth_IIc_edit"/>
</dbReference>
<dbReference type="GO" id="GO:0000049">
    <property type="term" value="F:tRNA binding"/>
    <property type="evidence" value="ECO:0007669"/>
    <property type="project" value="UniProtKB-KW"/>
</dbReference>
<dbReference type="CDD" id="cd00673">
    <property type="entry name" value="AlaRS_core"/>
    <property type="match status" value="1"/>
</dbReference>
<comment type="domain">
    <text evidence="13">Consists of three domains; the N-terminal catalytic domain, the editing domain and the C-terminal C-Ala domain. The editing domain removes incorrectly charged amino acids, while the C-Ala domain, along with tRNA(Ala), serves as a bridge to cooperatively bring together the editing and aminoacylation centers thus stimulating deacylation of misacylated tRNAs.</text>
</comment>
<dbReference type="Gene3D" id="3.30.930.10">
    <property type="entry name" value="Bira Bifunctional Protein, Domain 2"/>
    <property type="match status" value="1"/>
</dbReference>
<dbReference type="PANTHER" id="PTHR11777:SF9">
    <property type="entry name" value="ALANINE--TRNA LIGASE, CYTOPLASMIC"/>
    <property type="match status" value="1"/>
</dbReference>
<proteinExistence type="inferred from homology"/>
<dbReference type="Gene3D" id="3.30.980.10">
    <property type="entry name" value="Threonyl-trna Synthetase, Chain A, domain 2"/>
    <property type="match status" value="1"/>
</dbReference>
<dbReference type="STRING" id="1193518.BN13_220019"/>
<dbReference type="SMART" id="SM00863">
    <property type="entry name" value="tRNA_SAD"/>
    <property type="match status" value="1"/>
</dbReference>
<evidence type="ECO:0000256" key="1">
    <source>
        <dbReference type="ARBA" id="ARBA00008226"/>
    </source>
</evidence>
<dbReference type="Pfam" id="PF07973">
    <property type="entry name" value="tRNA_SAD"/>
    <property type="match status" value="1"/>
</dbReference>
<dbReference type="SUPFAM" id="SSF50447">
    <property type="entry name" value="Translation proteins"/>
    <property type="match status" value="1"/>
</dbReference>
<keyword evidence="8 13" id="KW-0694">RNA-binding</keyword>
<keyword evidence="2 13" id="KW-0820">tRNA-binding</keyword>
<keyword evidence="4 13" id="KW-0479">Metal-binding</keyword>
<dbReference type="InterPro" id="IPR023033">
    <property type="entry name" value="Ala_tRNA_ligase_euk/bac"/>
</dbReference>
<dbReference type="InterPro" id="IPR018165">
    <property type="entry name" value="Ala-tRNA-synth_IIc_core"/>
</dbReference>
<dbReference type="HAMAP" id="MF_00036_B">
    <property type="entry name" value="Ala_tRNA_synth_B"/>
    <property type="match status" value="1"/>
</dbReference>
<evidence type="ECO:0000313" key="17">
    <source>
        <dbReference type="Proteomes" id="UP000035720"/>
    </source>
</evidence>
<evidence type="ECO:0000256" key="6">
    <source>
        <dbReference type="ARBA" id="ARBA00022833"/>
    </source>
</evidence>
<dbReference type="InterPro" id="IPR018162">
    <property type="entry name" value="Ala-tRNA-ligase_IIc_anticod-bd"/>
</dbReference>
<evidence type="ECO:0000259" key="15">
    <source>
        <dbReference type="PROSITE" id="PS50860"/>
    </source>
</evidence>
<comment type="subcellular location">
    <subcellularLocation>
        <location evidence="13">Cytoplasm</location>
    </subcellularLocation>
</comment>
<evidence type="ECO:0000256" key="2">
    <source>
        <dbReference type="ARBA" id="ARBA00022555"/>
    </source>
</evidence>
<feature type="binding site" evidence="13">
    <location>
        <position position="684"/>
    </location>
    <ligand>
        <name>Zn(2+)</name>
        <dbReference type="ChEBI" id="CHEBI:29105"/>
    </ligand>
</feature>
<dbReference type="InterPro" id="IPR050058">
    <property type="entry name" value="Ala-tRNA_ligase"/>
</dbReference>
<dbReference type="AlphaFoldDB" id="A0A077M8E6"/>
<dbReference type="Gene3D" id="3.10.310.40">
    <property type="match status" value="1"/>
</dbReference>
<dbReference type="InterPro" id="IPR012947">
    <property type="entry name" value="tRNA_SAD"/>
</dbReference>
<dbReference type="OrthoDB" id="9803884at2"/>
<feature type="coiled-coil region" evidence="14">
    <location>
        <begin position="750"/>
        <end position="777"/>
    </location>
</feature>
<name>A0A077M8E6_9MICO</name>
<comment type="similarity">
    <text evidence="1 13">Belongs to the class-II aminoacyl-tRNA synthetase family.</text>
</comment>
<evidence type="ECO:0000256" key="7">
    <source>
        <dbReference type="ARBA" id="ARBA00022840"/>
    </source>
</evidence>
<keyword evidence="13" id="KW-0963">Cytoplasm</keyword>
<keyword evidence="17" id="KW-1185">Reference proteome</keyword>
<dbReference type="Pfam" id="PF01411">
    <property type="entry name" value="tRNA-synt_2c"/>
    <property type="match status" value="1"/>
</dbReference>
<keyword evidence="14" id="KW-0175">Coiled coil</keyword>
<dbReference type="InterPro" id="IPR045864">
    <property type="entry name" value="aa-tRNA-synth_II/BPL/LPL"/>
</dbReference>
<dbReference type="FunFam" id="3.30.980.10:FF:000004">
    <property type="entry name" value="Alanine--tRNA ligase, cytoplasmic"/>
    <property type="match status" value="1"/>
</dbReference>
<dbReference type="SUPFAM" id="SSF101353">
    <property type="entry name" value="Putative anticodon-binding domain of alanyl-tRNA synthetase (AlaRS)"/>
    <property type="match status" value="1"/>
</dbReference>
<protein>
    <recommendedName>
        <fullName evidence="13">Alanine--tRNA ligase</fullName>
        <ecNumber evidence="13">6.1.1.7</ecNumber>
    </recommendedName>
    <alternativeName>
        <fullName evidence="13">Alanyl-tRNA synthetase</fullName>
        <shortName evidence="13">AlaRS</shortName>
    </alternativeName>
</protein>
<feature type="domain" description="Alanyl-transfer RNA synthetases family profile" evidence="15">
    <location>
        <begin position="1"/>
        <end position="727"/>
    </location>
</feature>
<keyword evidence="7 13" id="KW-0067">ATP-binding</keyword>
<evidence type="ECO:0000256" key="5">
    <source>
        <dbReference type="ARBA" id="ARBA00022741"/>
    </source>
</evidence>
<dbReference type="InterPro" id="IPR018164">
    <property type="entry name" value="Ala-tRNA-synth_IIc_N"/>
</dbReference>
<dbReference type="FunFam" id="3.30.54.20:FF:000001">
    <property type="entry name" value="Alanine--tRNA ligase"/>
    <property type="match status" value="1"/>
</dbReference>
<comment type="cofactor">
    <cofactor evidence="13">
        <name>Zn(2+)</name>
        <dbReference type="ChEBI" id="CHEBI:29105"/>
    </cofactor>
    <text evidence="13">Binds 1 zinc ion per subunit.</text>
</comment>
<dbReference type="InterPro" id="IPR009000">
    <property type="entry name" value="Transl_B-barrel_sf"/>
</dbReference>
<dbReference type="RefSeq" id="WP_048545075.1">
    <property type="nucleotide sequence ID" value="NZ_HF571038.1"/>
</dbReference>
<dbReference type="Gene3D" id="2.40.30.130">
    <property type="match status" value="1"/>
</dbReference>
<evidence type="ECO:0000256" key="11">
    <source>
        <dbReference type="ARBA" id="ARBA00024779"/>
    </source>
</evidence>
<comment type="catalytic activity">
    <reaction evidence="12 13">
        <text>tRNA(Ala) + L-alanine + ATP = L-alanyl-tRNA(Ala) + AMP + diphosphate</text>
        <dbReference type="Rhea" id="RHEA:12540"/>
        <dbReference type="Rhea" id="RHEA-COMP:9657"/>
        <dbReference type="Rhea" id="RHEA-COMP:9923"/>
        <dbReference type="ChEBI" id="CHEBI:30616"/>
        <dbReference type="ChEBI" id="CHEBI:33019"/>
        <dbReference type="ChEBI" id="CHEBI:57972"/>
        <dbReference type="ChEBI" id="CHEBI:78442"/>
        <dbReference type="ChEBI" id="CHEBI:78497"/>
        <dbReference type="ChEBI" id="CHEBI:456215"/>
        <dbReference type="EC" id="6.1.1.7"/>
    </reaction>
</comment>
<dbReference type="FunFam" id="3.30.930.10:FF:000004">
    <property type="entry name" value="Alanine--tRNA ligase"/>
    <property type="match status" value="1"/>
</dbReference>
<dbReference type="Gene3D" id="3.30.54.20">
    <property type="match status" value="1"/>
</dbReference>
<dbReference type="NCBIfam" id="TIGR00344">
    <property type="entry name" value="alaS"/>
    <property type="match status" value="1"/>
</dbReference>
<evidence type="ECO:0000256" key="12">
    <source>
        <dbReference type="ARBA" id="ARBA00048300"/>
    </source>
</evidence>
<evidence type="ECO:0000256" key="9">
    <source>
        <dbReference type="ARBA" id="ARBA00022917"/>
    </source>
</evidence>
<dbReference type="PRINTS" id="PR00980">
    <property type="entry name" value="TRNASYNTHALA"/>
</dbReference>
<dbReference type="GO" id="GO:0006419">
    <property type="term" value="P:alanyl-tRNA aminoacylation"/>
    <property type="evidence" value="ECO:0007669"/>
    <property type="project" value="UniProtKB-UniRule"/>
</dbReference>
<dbReference type="Proteomes" id="UP000035720">
    <property type="component" value="Unassembled WGS sequence"/>
</dbReference>
<dbReference type="GO" id="GO:0004813">
    <property type="term" value="F:alanine-tRNA ligase activity"/>
    <property type="evidence" value="ECO:0007669"/>
    <property type="project" value="UniProtKB-UniRule"/>
</dbReference>
<feature type="binding site" evidence="13">
    <location>
        <position position="586"/>
    </location>
    <ligand>
        <name>Zn(2+)</name>
        <dbReference type="ChEBI" id="CHEBI:29105"/>
    </ligand>
</feature>
<keyword evidence="6 13" id="KW-0862">Zinc</keyword>
<comment type="function">
    <text evidence="11 13">Catalyzes the attachment of alanine to tRNA(Ala) in a two-step reaction: alanine is first activated by ATP to form Ala-AMP and then transferred to the acceptor end of tRNA(Ala). Also edits incorrectly charged Ser-tRNA(Ala) and Gly-tRNA(Ala) via its editing domain.</text>
</comment>
<dbReference type="GO" id="GO:0005829">
    <property type="term" value="C:cytosol"/>
    <property type="evidence" value="ECO:0007669"/>
    <property type="project" value="TreeGrafter"/>
</dbReference>
<dbReference type="GO" id="GO:0008270">
    <property type="term" value="F:zinc ion binding"/>
    <property type="evidence" value="ECO:0007669"/>
    <property type="project" value="UniProtKB-UniRule"/>
</dbReference>
<evidence type="ECO:0000313" key="16">
    <source>
        <dbReference type="EMBL" id="CCI52834.1"/>
    </source>
</evidence>
<dbReference type="EMBL" id="CAJC01000131">
    <property type="protein sequence ID" value="CCI52834.1"/>
    <property type="molecule type" value="Genomic_DNA"/>
</dbReference>
<keyword evidence="5 13" id="KW-0547">Nucleotide-binding</keyword>
<keyword evidence="10 13" id="KW-0030">Aminoacyl-tRNA synthetase</keyword>
<dbReference type="FunFam" id="3.10.310.40:FF:000001">
    <property type="entry name" value="Alanine--tRNA ligase"/>
    <property type="match status" value="1"/>
</dbReference>
<evidence type="ECO:0000256" key="4">
    <source>
        <dbReference type="ARBA" id="ARBA00022723"/>
    </source>
</evidence>
<dbReference type="EC" id="6.1.1.7" evidence="13"/>
<evidence type="ECO:0000256" key="13">
    <source>
        <dbReference type="HAMAP-Rule" id="MF_00036"/>
    </source>
</evidence>
<dbReference type="InterPro" id="IPR002318">
    <property type="entry name" value="Ala-tRNA-lgiase_IIc"/>
</dbReference>
<dbReference type="PROSITE" id="PS50860">
    <property type="entry name" value="AA_TRNA_LIGASE_II_ALA"/>
    <property type="match status" value="1"/>
</dbReference>
<sequence length="898" mass="96037">METAEIRRRWLSFFESKGHLVVPSAPLLHDDPNLLFVNAGMVPFKPYFLGQETPPSLRATSVQKCVRTQDIEEVGKTSRHGTFFQMNGNFSFGDYFKEGAIQFAWELVTSSVESGGFGLDGEKLWATVYEDDDEAIELWRGLTGIPMERIVRRGKADNYWHMGVPGPGGPCSEIYYDRGPAYGPEGGPAVDEDRFMEFWNLVFMQYELSAVRSKEDFDVAGELPKKNIDTGMGLERIASILQGVDNMYEIDEVKPVLTRAAEMTGKAYGIHSGHSAGESHPDDVRLRVVADHVRSSLMLIGDGVTPGNEGRGYVLRRMLRRAVRSMRLLGYDDPCLPELLPVSLERMKQSYPELESGFGRISAIAYAEEEAFRRTLAAGTTILDTAVTRTKSSGATTLSGSDAFALHDTYGFPIDLTLEMAQEQGLEVDRDGFTRLMTEQRQRAKADAKAKKSGHGDTTAYRGIADGIGRDVEFTGYSEVVSEGRVAGLLVDGHAVGSATPGTEIELVLDRTPFYAEGGGQLADAGRIVLDTGAVVEVRDVQKPINGLIVHRGVVLEGEIAAGAVAQAQVDIARRKAISRAHTATHMVHKAIREALGETATQAGSENAPGRFRFDFNASAQVPVSVLRDVEARVNAVLLDDLPVQADVMTQVEAREAGAMALFGEKYGDAVRVISVGDWARELCGGTHAERTTQLGTVTLLGESSIGSGVRRVEALVGTDAHAFLAREHAIVGQLTEMIKARPEELPERISGMLARIRDAEREIDKMRAEALRAAAGSLTDTAKDLAGITFVGHHAAGASGDEARTMALDTRGKLGTERPAVVAIAADAGGKPALVIATNEAARALGVKAGALVRVGAQILGGGGGGKDDIAQGGGQDASQIGAALAAIEAAVAGAAR</sequence>
<dbReference type="Gene3D" id="6.10.250.550">
    <property type="match status" value="1"/>
</dbReference>
<dbReference type="SUPFAM" id="SSF55186">
    <property type="entry name" value="ThrRS/AlaRS common domain"/>
    <property type="match status" value="1"/>
</dbReference>
<keyword evidence="3 13" id="KW-0436">Ligase</keyword>
<dbReference type="SUPFAM" id="SSF55681">
    <property type="entry name" value="Class II aaRS and biotin synthetases"/>
    <property type="match status" value="1"/>
</dbReference>
<feature type="binding site" evidence="13">
    <location>
        <position position="582"/>
    </location>
    <ligand>
        <name>Zn(2+)</name>
        <dbReference type="ChEBI" id="CHEBI:29105"/>
    </ligand>
</feature>
<dbReference type="GO" id="GO:0005524">
    <property type="term" value="F:ATP binding"/>
    <property type="evidence" value="ECO:0007669"/>
    <property type="project" value="UniProtKB-UniRule"/>
</dbReference>
<organism evidence="16 17">
    <name type="scientific">Nostocoides jenkinsii Ben 74</name>
    <dbReference type="NCBI Taxonomy" id="1193518"/>
    <lineage>
        <taxon>Bacteria</taxon>
        <taxon>Bacillati</taxon>
        <taxon>Actinomycetota</taxon>
        <taxon>Actinomycetes</taxon>
        <taxon>Micrococcales</taxon>
        <taxon>Intrasporangiaceae</taxon>
        <taxon>Nostocoides</taxon>
    </lineage>
</organism>